<evidence type="ECO:0000313" key="1">
    <source>
        <dbReference type="EMBL" id="PON70919.1"/>
    </source>
</evidence>
<dbReference type="Proteomes" id="UP000237105">
    <property type="component" value="Unassembled WGS sequence"/>
</dbReference>
<dbReference type="EMBL" id="JXTB01000047">
    <property type="protein sequence ID" value="PON70919.1"/>
    <property type="molecule type" value="Genomic_DNA"/>
</dbReference>
<keyword evidence="2" id="KW-1185">Reference proteome</keyword>
<gene>
    <name evidence="1" type="ORF">PanWU01x14_076290</name>
</gene>
<dbReference type="AlphaFoldDB" id="A0A2P5DC98"/>
<name>A0A2P5DC98_PARAD</name>
<comment type="caution">
    <text evidence="1">The sequence shown here is derived from an EMBL/GenBank/DDBJ whole genome shotgun (WGS) entry which is preliminary data.</text>
</comment>
<evidence type="ECO:0000313" key="2">
    <source>
        <dbReference type="Proteomes" id="UP000237105"/>
    </source>
</evidence>
<accession>A0A2P5DC98</accession>
<proteinExistence type="predicted"/>
<protein>
    <submittedName>
        <fullName evidence="1">Uncharacterized protein</fullName>
    </submittedName>
</protein>
<organism evidence="1 2">
    <name type="scientific">Parasponia andersonii</name>
    <name type="common">Sponia andersonii</name>
    <dbReference type="NCBI Taxonomy" id="3476"/>
    <lineage>
        <taxon>Eukaryota</taxon>
        <taxon>Viridiplantae</taxon>
        <taxon>Streptophyta</taxon>
        <taxon>Embryophyta</taxon>
        <taxon>Tracheophyta</taxon>
        <taxon>Spermatophyta</taxon>
        <taxon>Magnoliopsida</taxon>
        <taxon>eudicotyledons</taxon>
        <taxon>Gunneridae</taxon>
        <taxon>Pentapetalae</taxon>
        <taxon>rosids</taxon>
        <taxon>fabids</taxon>
        <taxon>Rosales</taxon>
        <taxon>Cannabaceae</taxon>
        <taxon>Parasponia</taxon>
    </lineage>
</organism>
<sequence length="78" mass="8619">MKDLGGGVSNLDRYGPRLFGPRDEKKLLINQGILLARFVVTGKVNTKCKEVNAKTNSSPSRHFILCPLLLTFHPQVIG</sequence>
<dbReference type="OrthoDB" id="10392224at2759"/>
<reference evidence="2" key="1">
    <citation type="submission" date="2016-06" db="EMBL/GenBank/DDBJ databases">
        <title>Parallel loss of symbiosis genes in relatives of nitrogen-fixing non-legume Parasponia.</title>
        <authorList>
            <person name="Van Velzen R."/>
            <person name="Holmer R."/>
            <person name="Bu F."/>
            <person name="Rutten L."/>
            <person name="Van Zeijl A."/>
            <person name="Liu W."/>
            <person name="Santuari L."/>
            <person name="Cao Q."/>
            <person name="Sharma T."/>
            <person name="Shen D."/>
            <person name="Roswanjaya Y."/>
            <person name="Wardhani T."/>
            <person name="Kalhor M.S."/>
            <person name="Jansen J."/>
            <person name="Van den Hoogen J."/>
            <person name="Gungor B."/>
            <person name="Hartog M."/>
            <person name="Hontelez J."/>
            <person name="Verver J."/>
            <person name="Yang W.-C."/>
            <person name="Schijlen E."/>
            <person name="Repin R."/>
            <person name="Schilthuizen M."/>
            <person name="Schranz E."/>
            <person name="Heidstra R."/>
            <person name="Miyata K."/>
            <person name="Fedorova E."/>
            <person name="Kohlen W."/>
            <person name="Bisseling T."/>
            <person name="Smit S."/>
            <person name="Geurts R."/>
        </authorList>
    </citation>
    <scope>NUCLEOTIDE SEQUENCE [LARGE SCALE GENOMIC DNA]</scope>
    <source>
        <strain evidence="2">cv. WU1-14</strain>
    </source>
</reference>